<dbReference type="InParanoid" id="A0A067NY07"/>
<sequence>MRLSFSIAVAIAVSIAFVHAAPVIPLAEVRSKAAQGLRLLELAEDADPVWKTEDEKVDLIKAGVHFIDITDTYEIDQTLLKYPLRVSPFRRSSLSPFFADPTHQAEVNPILSTISVPNMQSNLEKLSGFNNRYYRSSTGAEASKWILSTVQAIAEGKEHISANAFSHPSWPQTSTIVHIAGKDTSGPVTILGAHMDSVNQRNPSSGRSPGADDDGSGSVNLIEAFRALVDSGFEPANPVEFHWYAAEEGGLLGSRAIASKYKSDGVNVKGYMNLDMTAYFKPGDKEVVALMTDNTDAALNDYVEKLVTTYTRLTVARSKCGYGCSDHASWNRYGYPAVMPFETPMGSDNPTIHTDKDTTSAPGFSWDHSLEFTKLAVSFAYELSA</sequence>
<keyword evidence="2" id="KW-0031">Aminopeptidase</keyword>
<evidence type="ECO:0000256" key="7">
    <source>
        <dbReference type="ARBA" id="ARBA00022833"/>
    </source>
</evidence>
<dbReference type="GO" id="GO:0046872">
    <property type="term" value="F:metal ion binding"/>
    <property type="evidence" value="ECO:0007669"/>
    <property type="project" value="UniProtKB-KW"/>
</dbReference>
<dbReference type="EMBL" id="KL198008">
    <property type="protein sequence ID" value="KDQ28511.1"/>
    <property type="molecule type" value="Genomic_DNA"/>
</dbReference>
<comment type="similarity">
    <text evidence="8">Belongs to the peptidase M28 family. M28E subfamily.</text>
</comment>
<dbReference type="PANTHER" id="PTHR12147:SF56">
    <property type="entry name" value="AMINOPEPTIDASE YDR415C-RELATED"/>
    <property type="match status" value="1"/>
</dbReference>
<keyword evidence="5 9" id="KW-0732">Signal</keyword>
<dbReference type="SUPFAM" id="SSF53187">
    <property type="entry name" value="Zn-dependent exopeptidases"/>
    <property type="match status" value="1"/>
</dbReference>
<evidence type="ECO:0000259" key="10">
    <source>
        <dbReference type="Pfam" id="PF04389"/>
    </source>
</evidence>
<evidence type="ECO:0000256" key="4">
    <source>
        <dbReference type="ARBA" id="ARBA00022723"/>
    </source>
</evidence>
<dbReference type="Gene3D" id="3.40.630.10">
    <property type="entry name" value="Zn peptidases"/>
    <property type="match status" value="1"/>
</dbReference>
<organism evidence="11 12">
    <name type="scientific">Pleurotus ostreatus (strain PC15)</name>
    <name type="common">Oyster mushroom</name>
    <dbReference type="NCBI Taxonomy" id="1137138"/>
    <lineage>
        <taxon>Eukaryota</taxon>
        <taxon>Fungi</taxon>
        <taxon>Dikarya</taxon>
        <taxon>Basidiomycota</taxon>
        <taxon>Agaricomycotina</taxon>
        <taxon>Agaricomycetes</taxon>
        <taxon>Agaricomycetidae</taxon>
        <taxon>Agaricales</taxon>
        <taxon>Pleurotineae</taxon>
        <taxon>Pleurotaceae</taxon>
        <taxon>Pleurotus</taxon>
    </lineage>
</organism>
<evidence type="ECO:0000256" key="8">
    <source>
        <dbReference type="ARBA" id="ARBA00043962"/>
    </source>
</evidence>
<evidence type="ECO:0000256" key="2">
    <source>
        <dbReference type="ARBA" id="ARBA00022438"/>
    </source>
</evidence>
<dbReference type="GO" id="GO:0008235">
    <property type="term" value="F:metalloexopeptidase activity"/>
    <property type="evidence" value="ECO:0007669"/>
    <property type="project" value="InterPro"/>
</dbReference>
<gene>
    <name evidence="11" type="ORF">PLEOSDRAFT_1041383</name>
</gene>
<protein>
    <recommendedName>
        <fullName evidence="9">Peptide hydrolase</fullName>
        <ecNumber evidence="9">3.4.-.-</ecNumber>
    </recommendedName>
</protein>
<dbReference type="OrthoDB" id="2214at2759"/>
<dbReference type="STRING" id="1137138.A0A067NY07"/>
<dbReference type="GO" id="GO:0004177">
    <property type="term" value="F:aminopeptidase activity"/>
    <property type="evidence" value="ECO:0007669"/>
    <property type="project" value="UniProtKB-KW"/>
</dbReference>
<dbReference type="VEuPathDB" id="FungiDB:PLEOSDRAFT_1041383"/>
<accession>A0A067NY07</accession>
<reference evidence="12" key="1">
    <citation type="journal article" date="2014" name="Proc. Natl. Acad. Sci. U.S.A.">
        <title>Extensive sampling of basidiomycete genomes demonstrates inadequacy of the white-rot/brown-rot paradigm for wood decay fungi.</title>
        <authorList>
            <person name="Riley R."/>
            <person name="Salamov A.A."/>
            <person name="Brown D.W."/>
            <person name="Nagy L.G."/>
            <person name="Floudas D."/>
            <person name="Held B.W."/>
            <person name="Levasseur A."/>
            <person name="Lombard V."/>
            <person name="Morin E."/>
            <person name="Otillar R."/>
            <person name="Lindquist E.A."/>
            <person name="Sun H."/>
            <person name="LaButti K.M."/>
            <person name="Schmutz J."/>
            <person name="Jabbour D."/>
            <person name="Luo H."/>
            <person name="Baker S.E."/>
            <person name="Pisabarro A.G."/>
            <person name="Walton J.D."/>
            <person name="Blanchette R.A."/>
            <person name="Henrissat B."/>
            <person name="Martin F."/>
            <person name="Cullen D."/>
            <person name="Hibbett D.S."/>
            <person name="Grigoriev I.V."/>
        </authorList>
    </citation>
    <scope>NUCLEOTIDE SEQUENCE [LARGE SCALE GENOMIC DNA]</scope>
    <source>
        <strain evidence="12">PC15</strain>
    </source>
</reference>
<evidence type="ECO:0000256" key="9">
    <source>
        <dbReference type="RuleBase" id="RU361240"/>
    </source>
</evidence>
<keyword evidence="7 9" id="KW-0862">Zinc</keyword>
<keyword evidence="4 9" id="KW-0479">Metal-binding</keyword>
<keyword evidence="6 9" id="KW-0378">Hydrolase</keyword>
<proteinExistence type="inferred from homology"/>
<evidence type="ECO:0000256" key="3">
    <source>
        <dbReference type="ARBA" id="ARBA00022670"/>
    </source>
</evidence>
<dbReference type="HOGENOM" id="CLU_025866_0_0_1"/>
<dbReference type="GO" id="GO:0006508">
    <property type="term" value="P:proteolysis"/>
    <property type="evidence" value="ECO:0007669"/>
    <property type="project" value="UniProtKB-KW"/>
</dbReference>
<dbReference type="Pfam" id="PF04389">
    <property type="entry name" value="Peptidase_M28"/>
    <property type="match status" value="1"/>
</dbReference>
<keyword evidence="3 9" id="KW-0645">Protease</keyword>
<dbReference type="CDD" id="cd03879">
    <property type="entry name" value="M28_AAP"/>
    <property type="match status" value="1"/>
</dbReference>
<evidence type="ECO:0000313" key="11">
    <source>
        <dbReference type="EMBL" id="KDQ28511.1"/>
    </source>
</evidence>
<dbReference type="EC" id="3.4.-.-" evidence="9"/>
<evidence type="ECO:0000256" key="1">
    <source>
        <dbReference type="ARBA" id="ARBA00001947"/>
    </source>
</evidence>
<comment type="cofactor">
    <cofactor evidence="1">
        <name>Zn(2+)</name>
        <dbReference type="ChEBI" id="CHEBI:29105"/>
    </cofactor>
</comment>
<evidence type="ECO:0000256" key="6">
    <source>
        <dbReference type="ARBA" id="ARBA00022801"/>
    </source>
</evidence>
<dbReference type="Proteomes" id="UP000027073">
    <property type="component" value="Unassembled WGS sequence"/>
</dbReference>
<feature type="signal peptide" evidence="9">
    <location>
        <begin position="1"/>
        <end position="20"/>
    </location>
</feature>
<feature type="domain" description="Peptidase M28" evidence="10">
    <location>
        <begin position="176"/>
        <end position="375"/>
    </location>
</feature>
<dbReference type="PANTHER" id="PTHR12147">
    <property type="entry name" value="METALLOPEPTIDASE M28 FAMILY MEMBER"/>
    <property type="match status" value="1"/>
</dbReference>
<dbReference type="InterPro" id="IPR045175">
    <property type="entry name" value="M28_fam"/>
</dbReference>
<dbReference type="InterPro" id="IPR007484">
    <property type="entry name" value="Peptidase_M28"/>
</dbReference>
<feature type="chain" id="PRO_5005103574" description="Peptide hydrolase" evidence="9">
    <location>
        <begin position="21"/>
        <end position="385"/>
    </location>
</feature>
<name>A0A067NY07_PLEO1</name>
<dbReference type="AlphaFoldDB" id="A0A067NY07"/>
<evidence type="ECO:0000313" key="12">
    <source>
        <dbReference type="Proteomes" id="UP000027073"/>
    </source>
</evidence>
<evidence type="ECO:0000256" key="5">
    <source>
        <dbReference type="ARBA" id="ARBA00022729"/>
    </source>
</evidence>